<evidence type="ECO:0000313" key="3">
    <source>
        <dbReference type="EMBL" id="ABC38129.1"/>
    </source>
</evidence>
<evidence type="ECO:0000256" key="2">
    <source>
        <dbReference type="SAM" id="Phobius"/>
    </source>
</evidence>
<feature type="transmembrane region" description="Helical" evidence="2">
    <location>
        <begin position="151"/>
        <end position="174"/>
    </location>
</feature>
<gene>
    <name evidence="3" type="ordered locus">BTH_I1348</name>
</gene>
<feature type="transmembrane region" description="Helical" evidence="2">
    <location>
        <begin position="384"/>
        <end position="408"/>
    </location>
</feature>
<feature type="transmembrane region" description="Helical" evidence="2">
    <location>
        <begin position="100"/>
        <end position="119"/>
    </location>
</feature>
<name>Q2SYV4_BURTA</name>
<proteinExistence type="predicted"/>
<keyword evidence="2" id="KW-0472">Membrane</keyword>
<feature type="transmembrane region" description="Helical" evidence="2">
    <location>
        <begin position="244"/>
        <end position="261"/>
    </location>
</feature>
<dbReference type="AlphaFoldDB" id="Q2SYV4"/>
<keyword evidence="4" id="KW-1185">Reference proteome</keyword>
<accession>Q2SYV4</accession>
<evidence type="ECO:0000256" key="1">
    <source>
        <dbReference type="SAM" id="MobiDB-lite"/>
    </source>
</evidence>
<feature type="transmembrane region" description="Helical" evidence="2">
    <location>
        <begin position="126"/>
        <end position="145"/>
    </location>
</feature>
<organism evidence="3 4">
    <name type="scientific">Burkholderia thailandensis (strain ATCC 700388 / DSM 13276 / CCUG 48851 / CIP 106301 / E264)</name>
    <dbReference type="NCBI Taxonomy" id="271848"/>
    <lineage>
        <taxon>Bacteria</taxon>
        <taxon>Pseudomonadati</taxon>
        <taxon>Pseudomonadota</taxon>
        <taxon>Betaproteobacteria</taxon>
        <taxon>Burkholderiales</taxon>
        <taxon>Burkholderiaceae</taxon>
        <taxon>Burkholderia</taxon>
        <taxon>pseudomallei group</taxon>
    </lineage>
</organism>
<dbReference type="EMBL" id="CP000086">
    <property type="protein sequence ID" value="ABC38129.1"/>
    <property type="molecule type" value="Genomic_DNA"/>
</dbReference>
<dbReference type="HOGENOM" id="CLU_682727_0_0_4"/>
<dbReference type="KEGG" id="bte:BTH_I1348"/>
<feature type="transmembrane region" description="Helical" evidence="2">
    <location>
        <begin position="75"/>
        <end position="94"/>
    </location>
</feature>
<evidence type="ECO:0000313" key="4">
    <source>
        <dbReference type="Proteomes" id="UP000001930"/>
    </source>
</evidence>
<feature type="compositionally biased region" description="Polar residues" evidence="1">
    <location>
        <begin position="464"/>
        <end position="474"/>
    </location>
</feature>
<keyword evidence="2" id="KW-0812">Transmembrane</keyword>
<feature type="transmembrane region" description="Helical" evidence="2">
    <location>
        <begin position="428"/>
        <end position="449"/>
    </location>
</feature>
<feature type="region of interest" description="Disordered" evidence="1">
    <location>
        <begin position="455"/>
        <end position="474"/>
    </location>
</feature>
<reference evidence="3 4" key="1">
    <citation type="journal article" date="2005" name="BMC Genomics">
        <title>Bacterial genome adaptation to niches: divergence of the potential virulence genes in three Burkholderia species of different survival strategies.</title>
        <authorList>
            <person name="Kim H.S."/>
            <person name="Schell M.A."/>
            <person name="Yu Y."/>
            <person name="Ulrich R.L."/>
            <person name="Sarria S.H."/>
            <person name="Nierman W.C."/>
            <person name="DeShazer D."/>
        </authorList>
    </citation>
    <scope>NUCLEOTIDE SEQUENCE [LARGE SCALE GENOMIC DNA]</scope>
    <source>
        <strain evidence="4">ATCC 700388 / DSM 13276 / CCUG 48851 / CIP 106301 / E264</strain>
    </source>
</reference>
<protein>
    <submittedName>
        <fullName evidence="3">Membrane protein, putative</fullName>
    </submittedName>
</protein>
<feature type="transmembrane region" description="Helical" evidence="2">
    <location>
        <begin position="268"/>
        <end position="297"/>
    </location>
</feature>
<sequence length="474" mass="52193">MAYGARHQSNAQKRCAPCVAHEPRMRRATRTAGALMRRDALKRGRATRAFDARRSGDADLPRARLTNHGAFMRRASVPTLLFAASACFFSLNAFSVRATFAAYALLALLALLRAPTLFARQQRLPAIAAYWTLCVSIAFIVSAFGDFYANFFVKFVLIETYVALAFWMFASGVLSMRSLERTCETLIYVHAAFFVAQLGCYLALGHFIDFDSYIRESDSEALYATKALSDSLISIRALGLYSEPSFYAMTVVPAGTVLLLAKRRMTAATIVAFATALLSFSIAAILICALLGGVHFLTGRTSMRIKLVIAAVALAIAPAMYGVYDKRVNQSADYDAVGSRTLVLRELSERDALADVFGSGLFWDERNNVGKTHLRGYQVRDSSFYVYLLFATGIAGVAAFFGTLFMLFGKRGRRCLLLYLLPLLLFKFHALYGMLWLTLLMFVVVAGHAERLPERRERPGTGTGWLSATGASGP</sequence>
<feature type="transmembrane region" description="Helical" evidence="2">
    <location>
        <begin position="303"/>
        <end position="324"/>
    </location>
</feature>
<keyword evidence="2" id="KW-1133">Transmembrane helix</keyword>
<feature type="transmembrane region" description="Helical" evidence="2">
    <location>
        <begin position="186"/>
        <end position="208"/>
    </location>
</feature>
<dbReference type="Proteomes" id="UP000001930">
    <property type="component" value="Chromosome I"/>
</dbReference>